<sequence>MPNIEKGYSYNSIGNLEISIIESTLTSDLMDQQSLKLQFKLQFLLFHEGQYI</sequence>
<accession>A0A8S1QQ22</accession>
<dbReference type="Proteomes" id="UP000688137">
    <property type="component" value="Unassembled WGS sequence"/>
</dbReference>
<proteinExistence type="predicted"/>
<comment type="caution">
    <text evidence="1">The sequence shown here is derived from an EMBL/GenBank/DDBJ whole genome shotgun (WGS) entry which is preliminary data.</text>
</comment>
<reference evidence="1" key="1">
    <citation type="submission" date="2021-01" db="EMBL/GenBank/DDBJ databases">
        <authorList>
            <consortium name="Genoscope - CEA"/>
            <person name="William W."/>
        </authorList>
    </citation>
    <scope>NUCLEOTIDE SEQUENCE</scope>
</reference>
<dbReference type="AlphaFoldDB" id="A0A8S1QQ22"/>
<evidence type="ECO:0000313" key="1">
    <source>
        <dbReference type="EMBL" id="CAD8117736.1"/>
    </source>
</evidence>
<keyword evidence="2" id="KW-1185">Reference proteome</keyword>
<protein>
    <submittedName>
        <fullName evidence="1">Uncharacterized protein</fullName>
    </submittedName>
</protein>
<name>A0A8S1QQ22_PARPR</name>
<dbReference type="EMBL" id="CAJJDM010000217">
    <property type="protein sequence ID" value="CAD8117736.1"/>
    <property type="molecule type" value="Genomic_DNA"/>
</dbReference>
<gene>
    <name evidence="1" type="ORF">PPRIM_AZ9-3.1.T2080001</name>
</gene>
<evidence type="ECO:0000313" key="2">
    <source>
        <dbReference type="Proteomes" id="UP000688137"/>
    </source>
</evidence>
<organism evidence="1 2">
    <name type="scientific">Paramecium primaurelia</name>
    <dbReference type="NCBI Taxonomy" id="5886"/>
    <lineage>
        <taxon>Eukaryota</taxon>
        <taxon>Sar</taxon>
        <taxon>Alveolata</taxon>
        <taxon>Ciliophora</taxon>
        <taxon>Intramacronucleata</taxon>
        <taxon>Oligohymenophorea</taxon>
        <taxon>Peniculida</taxon>
        <taxon>Parameciidae</taxon>
        <taxon>Paramecium</taxon>
    </lineage>
</organism>